<organism evidence="1 2">
    <name type="scientific">Gossypium arboreum</name>
    <name type="common">Tree cotton</name>
    <name type="synonym">Gossypium nanking</name>
    <dbReference type="NCBI Taxonomy" id="29729"/>
    <lineage>
        <taxon>Eukaryota</taxon>
        <taxon>Viridiplantae</taxon>
        <taxon>Streptophyta</taxon>
        <taxon>Embryophyta</taxon>
        <taxon>Tracheophyta</taxon>
        <taxon>Spermatophyta</taxon>
        <taxon>Magnoliopsida</taxon>
        <taxon>eudicotyledons</taxon>
        <taxon>Gunneridae</taxon>
        <taxon>Pentapetalae</taxon>
        <taxon>rosids</taxon>
        <taxon>malvids</taxon>
        <taxon>Malvales</taxon>
        <taxon>Malvaceae</taxon>
        <taxon>Malvoideae</taxon>
        <taxon>Gossypium</taxon>
    </lineage>
</organism>
<evidence type="ECO:0000313" key="2">
    <source>
        <dbReference type="Proteomes" id="UP000032142"/>
    </source>
</evidence>
<reference evidence="2" key="1">
    <citation type="submission" date="2014-09" db="EMBL/GenBank/DDBJ databases">
        <authorList>
            <person name="Mudge J."/>
            <person name="Ramaraj T."/>
            <person name="Lindquist I.E."/>
            <person name="Bharti A.K."/>
            <person name="Sundararajan A."/>
            <person name="Cameron C.T."/>
            <person name="Woodward J.E."/>
            <person name="May G.D."/>
            <person name="Brubaker C."/>
            <person name="Broadhvest J."/>
            <person name="Wilkins T.A."/>
        </authorList>
    </citation>
    <scope>NUCLEOTIDE SEQUENCE</scope>
    <source>
        <strain evidence="2">cv. AKA8401</strain>
    </source>
</reference>
<keyword evidence="2" id="KW-1185">Reference proteome</keyword>
<name>A0A0B0PQ85_GOSAR</name>
<dbReference type="AlphaFoldDB" id="A0A0B0PQ85"/>
<dbReference type="EMBL" id="KN445806">
    <property type="protein sequence ID" value="KHG28633.1"/>
    <property type="molecule type" value="Genomic_DNA"/>
</dbReference>
<accession>A0A0B0PQ85</accession>
<sequence length="133" mass="14945">MIGHIIKASVRPCLGHDIGIEMRASMRASVRPVWDTASASIYESQCKTYLGHGIDFDVLASHLTLCLRLSEYPVVFQMVQRETYGLSRNNRDYGYVVSGIACQVSSGLEIVGGNIILSSHYRWNNEAYIRNFK</sequence>
<protein>
    <submittedName>
        <fullName evidence="1">Uncharacterized protein</fullName>
    </submittedName>
</protein>
<evidence type="ECO:0000313" key="1">
    <source>
        <dbReference type="EMBL" id="KHG28633.1"/>
    </source>
</evidence>
<dbReference type="Proteomes" id="UP000032142">
    <property type="component" value="Unassembled WGS sequence"/>
</dbReference>
<proteinExistence type="predicted"/>
<gene>
    <name evidence="1" type="ORF">F383_11480</name>
</gene>